<name>A0A4Z1T8W3_GIAMU</name>
<feature type="compositionally biased region" description="Polar residues" evidence="2">
    <location>
        <begin position="1518"/>
        <end position="1535"/>
    </location>
</feature>
<feature type="compositionally biased region" description="Low complexity" evidence="2">
    <location>
        <begin position="512"/>
        <end position="531"/>
    </location>
</feature>
<dbReference type="OrthoDB" id="289038at2759"/>
<dbReference type="GO" id="GO:0051015">
    <property type="term" value="F:actin filament binding"/>
    <property type="evidence" value="ECO:0007669"/>
    <property type="project" value="TreeGrafter"/>
</dbReference>
<dbReference type="Proteomes" id="UP000315496">
    <property type="component" value="Chromosome 1"/>
</dbReference>
<protein>
    <submittedName>
        <fullName evidence="3">Coiled-coil protein</fullName>
    </submittedName>
</protein>
<feature type="compositionally biased region" description="Polar residues" evidence="2">
    <location>
        <begin position="1046"/>
        <end position="1063"/>
    </location>
</feature>
<dbReference type="PANTHER" id="PTHR45615">
    <property type="entry name" value="MYOSIN HEAVY CHAIN, NON-MUSCLE"/>
    <property type="match status" value="1"/>
</dbReference>
<feature type="region of interest" description="Disordered" evidence="2">
    <location>
        <begin position="410"/>
        <end position="456"/>
    </location>
</feature>
<feature type="region of interest" description="Disordered" evidence="2">
    <location>
        <begin position="1285"/>
        <end position="1317"/>
    </location>
</feature>
<evidence type="ECO:0000313" key="3">
    <source>
        <dbReference type="EMBL" id="TNJ30573.1"/>
    </source>
</evidence>
<dbReference type="PANTHER" id="PTHR45615:SF40">
    <property type="entry name" value="MYOSIN HEAVY CHAIN, NON-MUSCLE"/>
    <property type="match status" value="1"/>
</dbReference>
<comment type="caution">
    <text evidence="3">The sequence shown here is derived from an EMBL/GenBank/DDBJ whole genome shotgun (WGS) entry which is preliminary data.</text>
</comment>
<evidence type="ECO:0000256" key="2">
    <source>
        <dbReference type="SAM" id="MobiDB-lite"/>
    </source>
</evidence>
<feature type="compositionally biased region" description="Basic and acidic residues" evidence="2">
    <location>
        <begin position="431"/>
        <end position="443"/>
    </location>
</feature>
<feature type="region of interest" description="Disordered" evidence="2">
    <location>
        <begin position="1563"/>
        <end position="1582"/>
    </location>
</feature>
<feature type="region of interest" description="Disordered" evidence="2">
    <location>
        <begin position="1042"/>
        <end position="1063"/>
    </location>
</feature>
<dbReference type="GO" id="GO:0016460">
    <property type="term" value="C:myosin II complex"/>
    <property type="evidence" value="ECO:0007669"/>
    <property type="project" value="TreeGrafter"/>
</dbReference>
<dbReference type="VEuPathDB" id="GiardiaDB:GMRT_12271"/>
<evidence type="ECO:0000256" key="1">
    <source>
        <dbReference type="SAM" id="Coils"/>
    </source>
</evidence>
<dbReference type="GO" id="GO:0005737">
    <property type="term" value="C:cytoplasm"/>
    <property type="evidence" value="ECO:0007669"/>
    <property type="project" value="TreeGrafter"/>
</dbReference>
<dbReference type="GO" id="GO:0032982">
    <property type="term" value="C:myosin filament"/>
    <property type="evidence" value="ECO:0007669"/>
    <property type="project" value="TreeGrafter"/>
</dbReference>
<organism evidence="3 4">
    <name type="scientific">Giardia muris</name>
    <dbReference type="NCBI Taxonomy" id="5742"/>
    <lineage>
        <taxon>Eukaryota</taxon>
        <taxon>Metamonada</taxon>
        <taxon>Diplomonadida</taxon>
        <taxon>Hexamitidae</taxon>
        <taxon>Giardiinae</taxon>
        <taxon>Giardia</taxon>
    </lineage>
</organism>
<proteinExistence type="predicted"/>
<feature type="compositionally biased region" description="Low complexity" evidence="2">
    <location>
        <begin position="1563"/>
        <end position="1578"/>
    </location>
</feature>
<feature type="region of interest" description="Disordered" evidence="2">
    <location>
        <begin position="1500"/>
        <end position="1549"/>
    </location>
</feature>
<dbReference type="GO" id="GO:0000146">
    <property type="term" value="F:microfilament motor activity"/>
    <property type="evidence" value="ECO:0007669"/>
    <property type="project" value="TreeGrafter"/>
</dbReference>
<feature type="coiled-coil region" evidence="1">
    <location>
        <begin position="180"/>
        <end position="225"/>
    </location>
</feature>
<feature type="compositionally biased region" description="Basic and acidic residues" evidence="2">
    <location>
        <begin position="1122"/>
        <end position="1131"/>
    </location>
</feature>
<feature type="compositionally biased region" description="Polar residues" evidence="2">
    <location>
        <begin position="1297"/>
        <end position="1306"/>
    </location>
</feature>
<feature type="region of interest" description="Disordered" evidence="2">
    <location>
        <begin position="498"/>
        <end position="531"/>
    </location>
</feature>
<feature type="region of interest" description="Disordered" evidence="2">
    <location>
        <begin position="1119"/>
        <end position="1176"/>
    </location>
</feature>
<feature type="region of interest" description="Disordered" evidence="2">
    <location>
        <begin position="960"/>
        <end position="982"/>
    </location>
</feature>
<accession>A0A4Z1T8W3</accession>
<reference evidence="3 4" key="1">
    <citation type="submission" date="2019-05" db="EMBL/GenBank/DDBJ databases">
        <title>The compact genome of Giardia muris reveals important steps in the evolution of intestinal protozoan parasites.</title>
        <authorList>
            <person name="Xu F."/>
            <person name="Jimenez-Gonzalez A."/>
            <person name="Einarsson E."/>
            <person name="Astvaldsson A."/>
            <person name="Peirasmaki D."/>
            <person name="Eckmann L."/>
            <person name="Andersson J.O."/>
            <person name="Svard S.G."/>
            <person name="Jerlstrom-Hultqvist J."/>
        </authorList>
    </citation>
    <scope>NUCLEOTIDE SEQUENCE [LARGE SCALE GENOMIC DNA]</scope>
    <source>
        <strain evidence="3 4">Roberts-Thomson</strain>
    </source>
</reference>
<gene>
    <name evidence="3" type="ORF">GMRT_12271</name>
</gene>
<keyword evidence="4" id="KW-1185">Reference proteome</keyword>
<dbReference type="Gene3D" id="1.10.287.1490">
    <property type="match status" value="1"/>
</dbReference>
<sequence>MPLEFSDLSITGGGADSVSGVSSHTIQPPALALLNQSLPVPMQASTTETNSGPSSRAAIFAYLNREFREHVTTLVSSLNTYMAQMITGLFNELRGEITNRPLYVLFEASLGCDPMTDHLAPKNVLPLFEPFIDQAEKAFRRLTLHKFKHDIESEFCAVVIAELQARLKAEDVMVSISSDLERLRKYCEQLLNENSRLMKTAQAEREKLTQQINSLTEQLTQKKRVGTVYRPDGMPESEWTSDVTIPELKKSSRTGAKEIVELELRVSQEAEARARIQTELETLKAKYETMLAELGKIPELQAIIDALKEQISSLQQMNGEKDSTIFKLNEMIEDLISQLKELRQSNSDLERESDNARASLSQLQAQLQTQAATSQVVPDNMSKQLADKDREIADLLRRLAAAENERDIQRARADKAGGSQGEATTDTPVYDDGRKQGHSDRNEVQGSQSPGKAQDEADDLRIKKFVFDLTGFNLLTDRDGFGETFVKDALQAADLGTPISLESTRAPSAGQRRTPSTRRGSTPKGLKNVVGSGAPAGSASAVLAASRISVLDGTVTKMISLPEEGTSERRVSFSKTTPTSTAPPSTVYYCPPGKNDYNKVVTSFYQANKIDIGGLLDNLGLSSDQLADLRLILGQFLSGDPTMQQLLQMIAEGGDKRDMLSKVMRVAQNPEGNDELANLIQKHVPKSVGKKDSPGQQGSKGGSRKKYKETDSDYEGTWSGQDIGSDGRPHPWKQVQTGISMKEMDRMLSLYASYVAGYDGIIDRPPSRPQGIQPDFLSNKEVSDYISERLKNEHDRTREEVLANQTLEKIERLQKDITIAVNVKDAWCQTRNVDNSSGLTCEESGGDNDETTRMGRVEQVIKRSDIPVFKVKYDRAPRDWTVKGVFARLYNNAAEIRAKQNRLRAECQQRDALAYAKYLRAQNRYMADGSLLRRASEFEEEADKYGAEVRTWDAELSRFAPVTSEEGRDQPSRTKQVEDEQHLPLDIDLTTATYESLIRITSVAPPSPDFAEVLSRTAPSKSSTPLNRTAERTTTIVTVEAMPPRGTTNDSSTSRTGRSNSVPKVPSIQVQHTLKQVDAAGGVSVEQLVEKQGSQGLQRHGSKPVIFGYARLQPVESPRLSLGDKDTHPPTEKQPVLDLTIKGDMRPEDLNTTSREPKESGTRKATPRVLPPLVGGSVGSEVPSHITHKVVYDANGRLVLEQELYEAIVYKDLLSNPESLQIKERGARLIVIVPGTSQSVEIPKDLLRRMKENLDRLVEFIQKPGISNFYGNDIIGRVQNRERIQPSSDAPDVSLGVSGSISASNRTPRHKSNFVPDPEMSDFIEPAGMSSGNINTNRALFEKKIELGLADSTGQIRVGEETTGQALRPLSSSYKNIPTTEWRAKINHLDDQGEISCTDPSFGLSIVHVDENPDRPPEDVPVRIPRPLQSKRDNTLTDTERISKRLTEVMESADNRVLKSDEGDASYPVLQGGEGLPVFNLQQMQQLVDAVPSCSFEVEEVTGSRTPRSSIVRYGPLQGQQGTSALVPPRSQSRSPRAYKHPHPTDTQETLQLSGTDLQFTEVTSPTHSSSTSPVIVPQSPGRGDPLTQEELMVRSFEQQAAAILADSGLGQPLTGSGYGHHKLPLYNPQDSRFIINSLHIKKGSEVPITTPAAPRTEKGYKILKQDQADLSGSHHDSTSAAFLPNNYLPGKPAPYEPFIQKPTINVEQGLLASASERALRASGKNESAELLRSVLGESGTTSGYVESSTEGSQLLEQPRLFLTRLSKDLKDIRDADSTAFLSQTRRKG</sequence>
<evidence type="ECO:0000313" key="4">
    <source>
        <dbReference type="Proteomes" id="UP000315496"/>
    </source>
</evidence>
<keyword evidence="1" id="KW-0175">Coiled coil</keyword>
<feature type="region of interest" description="Disordered" evidence="2">
    <location>
        <begin position="683"/>
        <end position="730"/>
    </location>
</feature>
<feature type="compositionally biased region" description="Basic and acidic residues" evidence="2">
    <location>
        <begin position="1141"/>
        <end position="1162"/>
    </location>
</feature>
<feature type="compositionally biased region" description="Basic and acidic residues" evidence="2">
    <location>
        <begin position="965"/>
        <end position="982"/>
    </location>
</feature>
<dbReference type="EMBL" id="VDLU01000001">
    <property type="protein sequence ID" value="TNJ30573.1"/>
    <property type="molecule type" value="Genomic_DNA"/>
</dbReference>